<proteinExistence type="predicted"/>
<keyword evidence="2" id="KW-1185">Reference proteome</keyword>
<sequence>MDAGLAAALGAFAVATGTGVAALTAAWAQMHSARTAARAEHLRQRREPRERIYGEMISATSSFLEAYRGPGVVNFSDDLYMRLIEKQSEVQKAWQAVALAGPEPVAQAASEIHAAVSSVVYSYGVAHTGMLVFIRRNSEGRSVENARRDVSQSVRQLRCSFDAAHGSLEIFIKQARAALDEYGAE</sequence>
<organism evidence="1 2">
    <name type="scientific">Streptomyces spectabilis</name>
    <dbReference type="NCBI Taxonomy" id="68270"/>
    <lineage>
        <taxon>Bacteria</taxon>
        <taxon>Bacillati</taxon>
        <taxon>Actinomycetota</taxon>
        <taxon>Actinomycetes</taxon>
        <taxon>Kitasatosporales</taxon>
        <taxon>Streptomycetaceae</taxon>
        <taxon>Streptomyces</taxon>
    </lineage>
</organism>
<dbReference type="AlphaFoldDB" id="A0A7W8AU20"/>
<reference evidence="1 2" key="1">
    <citation type="submission" date="2020-08" db="EMBL/GenBank/DDBJ databases">
        <title>Genomic Encyclopedia of Type Strains, Phase III (KMG-III): the genomes of soil and plant-associated and newly described type strains.</title>
        <authorList>
            <person name="Whitman W."/>
        </authorList>
    </citation>
    <scope>NUCLEOTIDE SEQUENCE [LARGE SCALE GENOMIC DNA]</scope>
    <source>
        <strain evidence="1 2">CECT 3146</strain>
    </source>
</reference>
<protein>
    <submittedName>
        <fullName evidence="1">Uncharacterized protein</fullName>
    </submittedName>
</protein>
<dbReference type="OrthoDB" id="4299664at2"/>
<evidence type="ECO:0000313" key="1">
    <source>
        <dbReference type="EMBL" id="MBB5103327.1"/>
    </source>
</evidence>
<dbReference type="RefSeq" id="WP_150510969.1">
    <property type="nucleotide sequence ID" value="NZ_BMSQ01000036.1"/>
</dbReference>
<dbReference type="Proteomes" id="UP000549009">
    <property type="component" value="Unassembled WGS sequence"/>
</dbReference>
<comment type="caution">
    <text evidence="1">The sequence shown here is derived from an EMBL/GenBank/DDBJ whole genome shotgun (WGS) entry which is preliminary data.</text>
</comment>
<dbReference type="EMBL" id="JACHJD010000003">
    <property type="protein sequence ID" value="MBB5103327.1"/>
    <property type="molecule type" value="Genomic_DNA"/>
</dbReference>
<accession>A0A7W8AU20</accession>
<gene>
    <name evidence="1" type="ORF">FHS40_002380</name>
</gene>
<name>A0A7W8AU20_STRST</name>
<evidence type="ECO:0000313" key="2">
    <source>
        <dbReference type="Proteomes" id="UP000549009"/>
    </source>
</evidence>